<keyword evidence="3" id="KW-0010">Activator</keyword>
<dbReference type="SUPFAM" id="SSF55804">
    <property type="entry name" value="Phoshotransferase/anion transport protein"/>
    <property type="match status" value="1"/>
</dbReference>
<protein>
    <submittedName>
        <fullName evidence="7">PRD/PTS system IIA 2 domain protein</fullName>
    </submittedName>
</protein>
<dbReference type="InterPro" id="IPR016152">
    <property type="entry name" value="PTrfase/Anion_transptr"/>
</dbReference>
<dbReference type="Proteomes" id="UP000070458">
    <property type="component" value="Unassembled WGS sequence"/>
</dbReference>
<dbReference type="SUPFAM" id="SSF63520">
    <property type="entry name" value="PTS-regulatory domain, PRD"/>
    <property type="match status" value="2"/>
</dbReference>
<dbReference type="InterPro" id="IPR036388">
    <property type="entry name" value="WH-like_DNA-bd_sf"/>
</dbReference>
<dbReference type="Pfam" id="PF05043">
    <property type="entry name" value="Mga"/>
    <property type="match status" value="1"/>
</dbReference>
<gene>
    <name evidence="7" type="ORF">SMIDD26_00413</name>
</gene>
<dbReference type="OrthoDB" id="3710983at2"/>
<dbReference type="PROSITE" id="PS51372">
    <property type="entry name" value="PRD_2"/>
    <property type="match status" value="2"/>
</dbReference>
<sequence length="645" mass="75000">MTILDYQRLDNILNLLIERDDAISINEISSFCHVSDRTIRSDINTINDYITENGAKIILLRKKGYTLDYHDRELFEKFWSDKDSGTFLFTSSESRLAYLVRLFLTTDHYISQDYLQSILFISVNTLYNDFRALRTKFSPFNLKLQNKSNLGYIVEGKEQDIRNAIINLIFKENLDDYLMQNKQLEKDMSINVNYELFSQLFNKHITNYIEFDSDYFRRNIFSTLLLTISRIKYKKTITNFDQVFQLNPGSLNIINNFINDIKSSFEIEISENELRYIYLCIAENQPSVIDDHSLNENDNIAQSIVNSIKHTLSNSTDSDWLYDKILEKNLLEHIKLFLKIQTIDANRNNPIIETIKKNFPYAFELAIQCSQNIVTEFDIHFSEDEISYIALHLANSIERNTDTSTKQYTLAIICGSGKTFSSIIETKIKRRFPNRFSSITKLSLSGLEKQTNIKYFDLKITTVPIKDSKKSDYIFINIDNLDSSMQLIDLALHNLDNSLVDSNLISEEYFLTINTKLSKIELLNIVHNKLLSNGKVRNNFLDDILARENISSTLISDTIAIPHPIGNSVKQNVIFPIIAPKGIDWDGKKAKFIFVFAIKNNDNKQMEYIYDQLLDFISSDHSQTKLLREPTYNNFNSIFRTLDNT</sequence>
<dbReference type="PROSITE" id="PS51094">
    <property type="entry name" value="PTS_EIIA_TYPE_2"/>
    <property type="match status" value="1"/>
</dbReference>
<proteinExistence type="predicted"/>
<feature type="domain" description="PTS EIIA type-2" evidence="5">
    <location>
        <begin position="503"/>
        <end position="645"/>
    </location>
</feature>
<name>A0A139PYM9_STRMT</name>
<dbReference type="PANTHER" id="PTHR30185:SF13">
    <property type="entry name" value="LICABCH OPERON REGULATOR-RELATED"/>
    <property type="match status" value="1"/>
</dbReference>
<dbReference type="AlphaFoldDB" id="A0A139PYM9"/>
<evidence type="ECO:0000256" key="2">
    <source>
        <dbReference type="ARBA" id="ARBA00023015"/>
    </source>
</evidence>
<dbReference type="Pfam" id="PF00874">
    <property type="entry name" value="PRD"/>
    <property type="match status" value="2"/>
</dbReference>
<dbReference type="Pfam" id="PF08279">
    <property type="entry name" value="HTH_11"/>
    <property type="match status" value="1"/>
</dbReference>
<dbReference type="PANTHER" id="PTHR30185">
    <property type="entry name" value="CRYPTIC BETA-GLUCOSIDE BGL OPERON ANTITERMINATOR"/>
    <property type="match status" value="1"/>
</dbReference>
<evidence type="ECO:0000259" key="5">
    <source>
        <dbReference type="PROSITE" id="PS51094"/>
    </source>
</evidence>
<keyword evidence="1" id="KW-0677">Repeat</keyword>
<dbReference type="InterPro" id="IPR036634">
    <property type="entry name" value="PRD_sf"/>
</dbReference>
<dbReference type="CDD" id="cd00211">
    <property type="entry name" value="PTS_IIA_fru"/>
    <property type="match status" value="1"/>
</dbReference>
<feature type="domain" description="PRD" evidence="6">
    <location>
        <begin position="296"/>
        <end position="403"/>
    </location>
</feature>
<dbReference type="InterPro" id="IPR036390">
    <property type="entry name" value="WH_DNA-bd_sf"/>
</dbReference>
<dbReference type="InterPro" id="IPR002178">
    <property type="entry name" value="PTS_EIIA_type-2_dom"/>
</dbReference>
<dbReference type="Gene3D" id="1.10.1790.10">
    <property type="entry name" value="PRD domain"/>
    <property type="match status" value="2"/>
</dbReference>
<keyword evidence="2" id="KW-0805">Transcription regulation</keyword>
<evidence type="ECO:0000256" key="1">
    <source>
        <dbReference type="ARBA" id="ARBA00022737"/>
    </source>
</evidence>
<evidence type="ECO:0000256" key="3">
    <source>
        <dbReference type="ARBA" id="ARBA00023159"/>
    </source>
</evidence>
<dbReference type="InterPro" id="IPR007737">
    <property type="entry name" value="Mga_HTH"/>
</dbReference>
<evidence type="ECO:0000313" key="7">
    <source>
        <dbReference type="EMBL" id="KXT95261.1"/>
    </source>
</evidence>
<dbReference type="EMBL" id="LQOD01000063">
    <property type="protein sequence ID" value="KXT95261.1"/>
    <property type="molecule type" value="Genomic_DNA"/>
</dbReference>
<dbReference type="GO" id="GO:0006355">
    <property type="term" value="P:regulation of DNA-templated transcription"/>
    <property type="evidence" value="ECO:0007669"/>
    <property type="project" value="InterPro"/>
</dbReference>
<comment type="caution">
    <text evidence="7">The sequence shown here is derived from an EMBL/GenBank/DDBJ whole genome shotgun (WGS) entry which is preliminary data.</text>
</comment>
<dbReference type="InterPro" id="IPR013196">
    <property type="entry name" value="HTH_11"/>
</dbReference>
<evidence type="ECO:0000259" key="6">
    <source>
        <dbReference type="PROSITE" id="PS51372"/>
    </source>
</evidence>
<organism evidence="7 8">
    <name type="scientific">Streptococcus mitis</name>
    <dbReference type="NCBI Taxonomy" id="28037"/>
    <lineage>
        <taxon>Bacteria</taxon>
        <taxon>Bacillati</taxon>
        <taxon>Bacillota</taxon>
        <taxon>Bacilli</taxon>
        <taxon>Lactobacillales</taxon>
        <taxon>Streptococcaceae</taxon>
        <taxon>Streptococcus</taxon>
        <taxon>Streptococcus mitis group</taxon>
    </lineage>
</organism>
<dbReference type="PATRIC" id="fig|28037.233.peg.452"/>
<keyword evidence="4" id="KW-0804">Transcription</keyword>
<dbReference type="InterPro" id="IPR011608">
    <property type="entry name" value="PRD"/>
</dbReference>
<reference evidence="7 8" key="1">
    <citation type="submission" date="2016-01" db="EMBL/GenBank/DDBJ databases">
        <title>Highly variable Streptococcus oralis are common among viridans streptococci isolated from primates.</title>
        <authorList>
            <person name="Denapaite D."/>
            <person name="Rieger M."/>
            <person name="Koendgen S."/>
            <person name="Brueckner R."/>
            <person name="Ochigava I."/>
            <person name="Kappeler P."/>
            <person name="Maetz-Rensing K."/>
            <person name="Leendertz F."/>
            <person name="Hakenbeck R."/>
        </authorList>
    </citation>
    <scope>NUCLEOTIDE SEQUENCE [LARGE SCALE GENOMIC DNA]</scope>
    <source>
        <strain evidence="7 8">DD26</strain>
    </source>
</reference>
<dbReference type="Gene3D" id="1.10.10.10">
    <property type="entry name" value="Winged helix-like DNA-binding domain superfamily/Winged helix DNA-binding domain"/>
    <property type="match status" value="2"/>
</dbReference>
<evidence type="ECO:0000313" key="8">
    <source>
        <dbReference type="Proteomes" id="UP000070458"/>
    </source>
</evidence>
<evidence type="ECO:0000256" key="4">
    <source>
        <dbReference type="ARBA" id="ARBA00023163"/>
    </source>
</evidence>
<dbReference type="RefSeq" id="WP_061438758.1">
    <property type="nucleotide sequence ID" value="NZ_KQ970285.1"/>
</dbReference>
<dbReference type="Pfam" id="PF00359">
    <property type="entry name" value="PTS_EIIA_2"/>
    <property type="match status" value="1"/>
</dbReference>
<feature type="domain" description="PRD" evidence="6">
    <location>
        <begin position="184"/>
        <end position="291"/>
    </location>
</feature>
<dbReference type="Gene3D" id="3.40.930.10">
    <property type="entry name" value="Mannitol-specific EII, Chain A"/>
    <property type="match status" value="1"/>
</dbReference>
<dbReference type="SUPFAM" id="SSF46785">
    <property type="entry name" value="Winged helix' DNA-binding domain"/>
    <property type="match status" value="1"/>
</dbReference>
<dbReference type="InterPro" id="IPR050661">
    <property type="entry name" value="BglG_antiterminators"/>
</dbReference>
<accession>A0A139PYM9</accession>